<name>A0A2A2TFK6_9CYAN</name>
<evidence type="ECO:0000313" key="2">
    <source>
        <dbReference type="Proteomes" id="UP000218238"/>
    </source>
</evidence>
<organism evidence="1 2">
    <name type="scientific">Brunnivagina elsteri CCALA 953</name>
    <dbReference type="NCBI Taxonomy" id="987040"/>
    <lineage>
        <taxon>Bacteria</taxon>
        <taxon>Bacillati</taxon>
        <taxon>Cyanobacteriota</taxon>
        <taxon>Cyanophyceae</taxon>
        <taxon>Nostocales</taxon>
        <taxon>Calotrichaceae</taxon>
        <taxon>Brunnivagina</taxon>
    </lineage>
</organism>
<dbReference type="RefSeq" id="WP_095723240.1">
    <property type="nucleotide sequence ID" value="NZ_NTFS01000237.1"/>
</dbReference>
<dbReference type="EMBL" id="NTFS01000237">
    <property type="protein sequence ID" value="PAX52456.1"/>
    <property type="molecule type" value="Genomic_DNA"/>
</dbReference>
<protein>
    <submittedName>
        <fullName evidence="1">Uncharacterized protein</fullName>
    </submittedName>
</protein>
<comment type="caution">
    <text evidence="1">The sequence shown here is derived from an EMBL/GenBank/DDBJ whole genome shotgun (WGS) entry which is preliminary data.</text>
</comment>
<evidence type="ECO:0000313" key="1">
    <source>
        <dbReference type="EMBL" id="PAX52456.1"/>
    </source>
</evidence>
<gene>
    <name evidence="1" type="ORF">CK510_19275</name>
</gene>
<accession>A0A2A2TFK6</accession>
<dbReference type="Proteomes" id="UP000218238">
    <property type="component" value="Unassembled WGS sequence"/>
</dbReference>
<dbReference type="AlphaFoldDB" id="A0A2A2TFK6"/>
<reference evidence="1 2" key="1">
    <citation type="submission" date="2017-08" db="EMBL/GenBank/DDBJ databases">
        <title>Draft genome sequence of filamentous cyanobacterium Calothrix elsteri CCALA 953.</title>
        <authorList>
            <person name="Gagunashvili A.N."/>
            <person name="Elster J."/>
            <person name="Andresson O.S."/>
        </authorList>
    </citation>
    <scope>NUCLEOTIDE SEQUENCE [LARGE SCALE GENOMIC DNA]</scope>
    <source>
        <strain evidence="1 2">CCALA 953</strain>
    </source>
</reference>
<keyword evidence="2" id="KW-1185">Reference proteome</keyword>
<proteinExistence type="predicted"/>
<sequence>MFKNHLKFSNISLIFCDKYNTNATIAIAWTCEAVYLTGGSFSSMPTFCPISRTLFVKSAISAIGVATTVAAVSKAARRFLSLGKQNRKM</sequence>